<evidence type="ECO:0000256" key="1">
    <source>
        <dbReference type="ARBA" id="ARBA00004651"/>
    </source>
</evidence>
<evidence type="ECO:0000256" key="4">
    <source>
        <dbReference type="ARBA" id="ARBA00023136"/>
    </source>
</evidence>
<evidence type="ECO:0000313" key="7">
    <source>
        <dbReference type="EMBL" id="BBO80657.1"/>
    </source>
</evidence>
<comment type="subcellular location">
    <subcellularLocation>
        <location evidence="1 5">Cell membrane</location>
        <topology evidence="1 5">Multi-pass membrane protein</topology>
    </subcellularLocation>
</comment>
<dbReference type="InterPro" id="IPR000515">
    <property type="entry name" value="MetI-like"/>
</dbReference>
<dbReference type="GO" id="GO:0005886">
    <property type="term" value="C:plasma membrane"/>
    <property type="evidence" value="ECO:0007669"/>
    <property type="project" value="UniProtKB-SubCell"/>
</dbReference>
<dbReference type="SUPFAM" id="SSF161098">
    <property type="entry name" value="MetI-like"/>
    <property type="match status" value="1"/>
</dbReference>
<name>A0A5K7ZKZ2_9BACT</name>
<feature type="transmembrane region" description="Helical" evidence="5">
    <location>
        <begin position="252"/>
        <end position="274"/>
    </location>
</feature>
<keyword evidence="4 5" id="KW-0472">Membrane</keyword>
<feature type="transmembrane region" description="Helical" evidence="5">
    <location>
        <begin position="103"/>
        <end position="125"/>
    </location>
</feature>
<feature type="transmembrane region" description="Helical" evidence="5">
    <location>
        <begin position="137"/>
        <end position="170"/>
    </location>
</feature>
<evidence type="ECO:0000256" key="2">
    <source>
        <dbReference type="ARBA" id="ARBA00022692"/>
    </source>
</evidence>
<dbReference type="GO" id="GO:0055085">
    <property type="term" value="P:transmembrane transport"/>
    <property type="evidence" value="ECO:0007669"/>
    <property type="project" value="InterPro"/>
</dbReference>
<evidence type="ECO:0000313" key="8">
    <source>
        <dbReference type="Proteomes" id="UP000425960"/>
    </source>
</evidence>
<dbReference type="Proteomes" id="UP000425960">
    <property type="component" value="Chromosome"/>
</dbReference>
<organism evidence="7 8">
    <name type="scientific">Desulfosarcina ovata subsp. sediminis</name>
    <dbReference type="NCBI Taxonomy" id="885957"/>
    <lineage>
        <taxon>Bacteria</taxon>
        <taxon>Pseudomonadati</taxon>
        <taxon>Thermodesulfobacteriota</taxon>
        <taxon>Desulfobacteria</taxon>
        <taxon>Desulfobacterales</taxon>
        <taxon>Desulfosarcinaceae</taxon>
        <taxon>Desulfosarcina</taxon>
    </lineage>
</organism>
<accession>A0A5K7ZKZ2</accession>
<reference evidence="7 8" key="1">
    <citation type="submission" date="2019-11" db="EMBL/GenBank/DDBJ databases">
        <title>Comparative genomics of hydrocarbon-degrading Desulfosarcina strains.</title>
        <authorList>
            <person name="Watanabe M."/>
            <person name="Kojima H."/>
            <person name="Fukui M."/>
        </authorList>
    </citation>
    <scope>NUCLEOTIDE SEQUENCE [LARGE SCALE GENOMIC DNA]</scope>
    <source>
        <strain evidence="7 8">28bB2T</strain>
    </source>
</reference>
<keyword evidence="2 5" id="KW-0812">Transmembrane</keyword>
<feature type="domain" description="ABC transmembrane type-1" evidence="6">
    <location>
        <begin position="101"/>
        <end position="313"/>
    </location>
</feature>
<dbReference type="CDD" id="cd06261">
    <property type="entry name" value="TM_PBP2"/>
    <property type="match status" value="1"/>
</dbReference>
<proteinExistence type="inferred from homology"/>
<dbReference type="KEGG" id="dov:DSCO28_12230"/>
<evidence type="ECO:0000256" key="5">
    <source>
        <dbReference type="RuleBase" id="RU363032"/>
    </source>
</evidence>
<keyword evidence="3 5" id="KW-1133">Transmembrane helix</keyword>
<dbReference type="AlphaFoldDB" id="A0A5K7ZKZ2"/>
<keyword evidence="5" id="KW-0813">Transport</keyword>
<dbReference type="PANTHER" id="PTHR43376:SF1">
    <property type="entry name" value="OLIGOPEPTIDE TRANSPORT SYSTEM PERMEASE PROTEIN"/>
    <property type="match status" value="1"/>
</dbReference>
<dbReference type="PROSITE" id="PS50928">
    <property type="entry name" value="ABC_TM1"/>
    <property type="match status" value="1"/>
</dbReference>
<dbReference type="InterPro" id="IPR035906">
    <property type="entry name" value="MetI-like_sf"/>
</dbReference>
<gene>
    <name evidence="7" type="ORF">DSCO28_12230</name>
</gene>
<feature type="transmembrane region" description="Helical" evidence="5">
    <location>
        <begin position="294"/>
        <end position="317"/>
    </location>
</feature>
<protein>
    <submittedName>
        <fullName evidence="7">ABC transporter permease</fullName>
    </submittedName>
</protein>
<evidence type="ECO:0000259" key="6">
    <source>
        <dbReference type="PROSITE" id="PS50928"/>
    </source>
</evidence>
<evidence type="ECO:0000256" key="3">
    <source>
        <dbReference type="ARBA" id="ARBA00022989"/>
    </source>
</evidence>
<dbReference type="RefSeq" id="WP_155309272.1">
    <property type="nucleotide sequence ID" value="NZ_AP021876.1"/>
</dbReference>
<feature type="transmembrane region" description="Helical" evidence="5">
    <location>
        <begin position="190"/>
        <end position="213"/>
    </location>
</feature>
<dbReference type="Pfam" id="PF00528">
    <property type="entry name" value="BPD_transp_1"/>
    <property type="match status" value="1"/>
</dbReference>
<comment type="similarity">
    <text evidence="5">Belongs to the binding-protein-dependent transport system permease family.</text>
</comment>
<dbReference type="PANTHER" id="PTHR43376">
    <property type="entry name" value="OLIGOPEPTIDE TRANSPORT SYSTEM PERMEASE PROTEIN"/>
    <property type="match status" value="1"/>
</dbReference>
<sequence length="332" mass="37065">MTLGHGKRFLEYLFTVWVIVTLNFALPRTMPGDPFLYLSADEGDEVARFSQAQQDYYQRQYGLDRPLAVQYGTYLCSLARGDMGYSIYYNQDVSRILFQRLPWTLLLVSLAVGLSSLAGCLLGSLSAYHRGRFVDRWLFPAIVAFSEIPAFLLGLVLLFTLAAGLQWFPLSGAMTHFATFEGMMGKILDIARHAALPVLTLTLVRTGGMTLLARNSMTTVLARDYVRTARAKGLHPLRILTRHTLRNAMLPIVTRIFLSLGGLVGGAILVENVFAYPGLGRLMRDAVLVHDYPMIQGIFLLVTVSVLSANFAADLVYRRLDPRIQHLESLRS</sequence>
<dbReference type="EMBL" id="AP021876">
    <property type="protein sequence ID" value="BBO80657.1"/>
    <property type="molecule type" value="Genomic_DNA"/>
</dbReference>
<dbReference type="Gene3D" id="1.10.3720.10">
    <property type="entry name" value="MetI-like"/>
    <property type="match status" value="1"/>
</dbReference>
<feature type="transmembrane region" description="Helical" evidence="5">
    <location>
        <begin position="9"/>
        <end position="26"/>
    </location>
</feature>